<sequence length="644" mass="70455">MELAFSLVIIFLLALNSSTDSVLHNQSLSTDCFADCVCEDDWHLECNADASFAQSVPLFNRYMFHSAANVQTRVRFITYEKSVPLFLRHLPVVRNLSLEGNSITTVQQGAFTSMRLRELSLSRNAISEIQQGSFSDLRLLKVLDLSYNRLTSLAKDVFSEMPALEVLNLDHNSLRFFPFDATSVVPSLKVLMLNHNSLSYLVPTHLSSLSSLQILGLRSNNLTSFVIGVEDELPSLKVLDVAGNPFHCSCGVFGLKRVVESDSITMMDHEITTCASPSHLSGMQVYDVMSALGNCSEPSVFQDFNSRQVLYTSDVEVGCDIAGDPNPAILWITPWGHEFADTSHLATLEDVCHSCKSQRRYHGIGISLVSEVSVLNQGRILKITAFRGFFNGNITCAAFNFLGNDTATRYVEVFSAVPSTKLDSLIIGGFCAAGALSLGLIIGSIKLTYLACKKRFGPKTILHSPAPVSESEVENAGSVTDDANCRDDNDPDPNDDFYPPETPFTTPETASPSTSPKKSHSPSDTGTPPGGWLPTGIFDTMEEVRWRLRYGVGRKVTAVKRNVKSMKESGSVYVHNIMESGSTAANKVRAGVVMGMETVKFHVQSIKEFCGTGDMGAQTISMVSVETNIDTNERREVVKSVTIV</sequence>
<keyword evidence="2 5" id="KW-0732">Signal</keyword>
<dbReference type="PROSITE" id="PS51450">
    <property type="entry name" value="LRR"/>
    <property type="match status" value="2"/>
</dbReference>
<protein>
    <recommendedName>
        <fullName evidence="6">LRRCT domain-containing protein</fullName>
    </recommendedName>
</protein>
<dbReference type="Gene3D" id="2.60.40.10">
    <property type="entry name" value="Immunoglobulins"/>
    <property type="match status" value="1"/>
</dbReference>
<dbReference type="InterPro" id="IPR000483">
    <property type="entry name" value="Cys-rich_flank_reg_C"/>
</dbReference>
<feature type="compositionally biased region" description="Low complexity" evidence="4">
    <location>
        <begin position="496"/>
        <end position="536"/>
    </location>
</feature>
<proteinExistence type="predicted"/>
<dbReference type="EMBL" id="JACVVK020000183">
    <property type="protein sequence ID" value="KAK7486165.1"/>
    <property type="molecule type" value="Genomic_DNA"/>
</dbReference>
<dbReference type="InterPro" id="IPR032675">
    <property type="entry name" value="LRR_dom_sf"/>
</dbReference>
<gene>
    <name evidence="7" type="ORF">BaRGS_00022631</name>
</gene>
<evidence type="ECO:0000313" key="8">
    <source>
        <dbReference type="Proteomes" id="UP001519460"/>
    </source>
</evidence>
<keyword evidence="1" id="KW-0433">Leucine-rich repeat</keyword>
<reference evidence="7 8" key="1">
    <citation type="journal article" date="2023" name="Sci. Data">
        <title>Genome assembly of the Korean intertidal mud-creeper Batillaria attramentaria.</title>
        <authorList>
            <person name="Patra A.K."/>
            <person name="Ho P.T."/>
            <person name="Jun S."/>
            <person name="Lee S.J."/>
            <person name="Kim Y."/>
            <person name="Won Y.J."/>
        </authorList>
    </citation>
    <scope>NUCLEOTIDE SEQUENCE [LARGE SCALE GENOMIC DNA]</scope>
    <source>
        <strain evidence="7">Wonlab-2016</strain>
    </source>
</reference>
<dbReference type="PRINTS" id="PR00019">
    <property type="entry name" value="LEURICHRPT"/>
</dbReference>
<feature type="chain" id="PRO_5044876681" description="LRRCT domain-containing protein" evidence="5">
    <location>
        <begin position="22"/>
        <end position="644"/>
    </location>
</feature>
<dbReference type="SMART" id="SM00082">
    <property type="entry name" value="LRRCT"/>
    <property type="match status" value="1"/>
</dbReference>
<dbReference type="SUPFAM" id="SSF52058">
    <property type="entry name" value="L domain-like"/>
    <property type="match status" value="1"/>
</dbReference>
<evidence type="ECO:0000256" key="5">
    <source>
        <dbReference type="SAM" id="SignalP"/>
    </source>
</evidence>
<evidence type="ECO:0000256" key="3">
    <source>
        <dbReference type="ARBA" id="ARBA00022737"/>
    </source>
</evidence>
<dbReference type="Proteomes" id="UP001519460">
    <property type="component" value="Unassembled WGS sequence"/>
</dbReference>
<dbReference type="InterPro" id="IPR036179">
    <property type="entry name" value="Ig-like_dom_sf"/>
</dbReference>
<feature type="domain" description="LRRCT" evidence="6">
    <location>
        <begin position="244"/>
        <end position="296"/>
    </location>
</feature>
<organism evidence="7 8">
    <name type="scientific">Batillaria attramentaria</name>
    <dbReference type="NCBI Taxonomy" id="370345"/>
    <lineage>
        <taxon>Eukaryota</taxon>
        <taxon>Metazoa</taxon>
        <taxon>Spiralia</taxon>
        <taxon>Lophotrochozoa</taxon>
        <taxon>Mollusca</taxon>
        <taxon>Gastropoda</taxon>
        <taxon>Caenogastropoda</taxon>
        <taxon>Sorbeoconcha</taxon>
        <taxon>Cerithioidea</taxon>
        <taxon>Batillariidae</taxon>
        <taxon>Batillaria</taxon>
    </lineage>
</organism>
<dbReference type="Pfam" id="PF13855">
    <property type="entry name" value="LRR_8"/>
    <property type="match status" value="2"/>
</dbReference>
<comment type="caution">
    <text evidence="7">The sequence shown here is derived from an EMBL/GenBank/DDBJ whole genome shotgun (WGS) entry which is preliminary data.</text>
</comment>
<evidence type="ECO:0000256" key="1">
    <source>
        <dbReference type="ARBA" id="ARBA00022614"/>
    </source>
</evidence>
<evidence type="ECO:0000313" key="7">
    <source>
        <dbReference type="EMBL" id="KAK7486165.1"/>
    </source>
</evidence>
<evidence type="ECO:0000256" key="4">
    <source>
        <dbReference type="SAM" id="MobiDB-lite"/>
    </source>
</evidence>
<dbReference type="SUPFAM" id="SSF48726">
    <property type="entry name" value="Immunoglobulin"/>
    <property type="match status" value="1"/>
</dbReference>
<dbReference type="InterPro" id="IPR013783">
    <property type="entry name" value="Ig-like_fold"/>
</dbReference>
<dbReference type="InterPro" id="IPR001611">
    <property type="entry name" value="Leu-rich_rpt"/>
</dbReference>
<keyword evidence="8" id="KW-1185">Reference proteome</keyword>
<dbReference type="SMART" id="SM00369">
    <property type="entry name" value="LRR_TYP"/>
    <property type="match status" value="7"/>
</dbReference>
<dbReference type="AlphaFoldDB" id="A0ABD0KG57"/>
<feature type="region of interest" description="Disordered" evidence="4">
    <location>
        <begin position="463"/>
        <end position="536"/>
    </location>
</feature>
<dbReference type="InterPro" id="IPR003591">
    <property type="entry name" value="Leu-rich_rpt_typical-subtyp"/>
</dbReference>
<accession>A0ABD0KG57</accession>
<feature type="signal peptide" evidence="5">
    <location>
        <begin position="1"/>
        <end position="21"/>
    </location>
</feature>
<evidence type="ECO:0000259" key="6">
    <source>
        <dbReference type="SMART" id="SM00082"/>
    </source>
</evidence>
<dbReference type="PANTHER" id="PTHR24366:SF170">
    <property type="entry name" value="RE50361P"/>
    <property type="match status" value="1"/>
</dbReference>
<dbReference type="PANTHER" id="PTHR24366">
    <property type="entry name" value="IG(IMMUNOGLOBULIN) AND LRR(LEUCINE RICH REPEAT) DOMAINS"/>
    <property type="match status" value="1"/>
</dbReference>
<evidence type="ECO:0000256" key="2">
    <source>
        <dbReference type="ARBA" id="ARBA00022729"/>
    </source>
</evidence>
<dbReference type="Gene3D" id="3.80.10.10">
    <property type="entry name" value="Ribonuclease Inhibitor"/>
    <property type="match status" value="1"/>
</dbReference>
<name>A0ABD0KG57_9CAEN</name>
<keyword evidence="3" id="KW-0677">Repeat</keyword>